<gene>
    <name evidence="1" type="ORF">H3N35_20110</name>
</gene>
<proteinExistence type="predicted"/>
<dbReference type="Proteomes" id="UP001215231">
    <property type="component" value="Chromosome"/>
</dbReference>
<evidence type="ECO:0000313" key="2">
    <source>
        <dbReference type="Proteomes" id="UP001215231"/>
    </source>
</evidence>
<reference evidence="1 2" key="1">
    <citation type="journal article" date="2022" name="Mar. Drugs">
        <title>Bioassay-Guided Fractionation Leads to the Detection of Cholic Acid Generated by the Rare Thalassomonas sp.</title>
        <authorList>
            <person name="Pheiffer F."/>
            <person name="Schneider Y.K."/>
            <person name="Hansen E.H."/>
            <person name="Andersen J.H."/>
            <person name="Isaksson J."/>
            <person name="Busche T."/>
            <person name="R C."/>
            <person name="Kalinowski J."/>
            <person name="Zyl L.V."/>
            <person name="Trindade M."/>
        </authorList>
    </citation>
    <scope>NUCLEOTIDE SEQUENCE [LARGE SCALE GENOMIC DNA]</scope>
    <source>
        <strain evidence="1 2">A5K-61T</strain>
    </source>
</reference>
<dbReference type="EMBL" id="CP059693">
    <property type="protein sequence ID" value="WDE10547.1"/>
    <property type="molecule type" value="Genomic_DNA"/>
</dbReference>
<keyword evidence="2" id="KW-1185">Reference proteome</keyword>
<name>A0ABY7VA82_9GAMM</name>
<accession>A0ABY7VA82</accession>
<sequence length="56" mass="6108">MLANTGKASNQQRLEISIRIPLSKRKNRIKGTEQENTFSGELSAEIGSVFIVATSS</sequence>
<organism evidence="1 2">
    <name type="scientific">Thalassomonas haliotis</name>
    <dbReference type="NCBI Taxonomy" id="485448"/>
    <lineage>
        <taxon>Bacteria</taxon>
        <taxon>Pseudomonadati</taxon>
        <taxon>Pseudomonadota</taxon>
        <taxon>Gammaproteobacteria</taxon>
        <taxon>Alteromonadales</taxon>
        <taxon>Colwelliaceae</taxon>
        <taxon>Thalassomonas</taxon>
    </lineage>
</organism>
<evidence type="ECO:0000313" key="1">
    <source>
        <dbReference type="EMBL" id="WDE10547.1"/>
    </source>
</evidence>
<dbReference type="RefSeq" id="WP_274050587.1">
    <property type="nucleotide sequence ID" value="NZ_CP059693.1"/>
</dbReference>
<protein>
    <submittedName>
        <fullName evidence="1">Uncharacterized protein</fullName>
    </submittedName>
</protein>